<keyword evidence="3" id="KW-0732">Signal</keyword>
<reference evidence="5 6" key="1">
    <citation type="submission" date="2018-09" db="EMBL/GenBank/DDBJ databases">
        <authorList>
            <person name="Grouzdev D.S."/>
            <person name="Krutkina M.S."/>
        </authorList>
    </citation>
    <scope>NUCLEOTIDE SEQUENCE [LARGE SCALE GENOMIC DNA]</scope>
    <source>
        <strain evidence="5 6">RmlP001</strain>
    </source>
</reference>
<keyword evidence="6" id="KW-1185">Reference proteome</keyword>
<sequence>MPWTTRRPTARAGKAIFLAALLGFAGTARAQQPPAEPPKVFVVMDNDFAGPGGTDMQAILPLLADPKVAVLGFTVVTGDGWENEEAARLLRFLEVAGRPDVPVVNGATYPLMRSVPEMRLWEQRYGKIPWKGAWGGLGPIDKVPAQQPALPHLDEGLPTTPPAQGLAASFLIKQVHAHPHQVTVIAAGPLTDIALAIRMDPSFAADAKQLVFMGGLLDTAMMSVTGNADFASDFNLIFDPEAAHIALTAPWPKITAVGDVSNSVMMTHPLMDRIAGAKTPLTAYLAKYFNPLPLWDEMAAAIALDPTLVTKSVEAFMDVDVSGGADYGRAHVWPEALAPKDMGVRAVTIVQEIDTARFVDGFVAAAQWTPPK</sequence>
<feature type="signal peptide" evidence="3">
    <location>
        <begin position="1"/>
        <end position="30"/>
    </location>
</feature>
<protein>
    <submittedName>
        <fullName evidence="5">Nucleoside hydrolase</fullName>
    </submittedName>
</protein>
<comment type="caution">
    <text evidence="5">The sequence shown here is derived from an EMBL/GenBank/DDBJ whole genome shotgun (WGS) entry which is preliminary data.</text>
</comment>
<dbReference type="InterPro" id="IPR036452">
    <property type="entry name" value="Ribo_hydro-like"/>
</dbReference>
<feature type="domain" description="Inosine/uridine-preferring nucleoside hydrolase" evidence="4">
    <location>
        <begin position="42"/>
        <end position="359"/>
    </location>
</feature>
<dbReference type="GO" id="GO:0005829">
    <property type="term" value="C:cytosol"/>
    <property type="evidence" value="ECO:0007669"/>
    <property type="project" value="TreeGrafter"/>
</dbReference>
<evidence type="ECO:0000313" key="5">
    <source>
        <dbReference type="EMBL" id="RYB07739.1"/>
    </source>
</evidence>
<dbReference type="EMBL" id="QYBC01000001">
    <property type="protein sequence ID" value="RYB07739.1"/>
    <property type="molecule type" value="Genomic_DNA"/>
</dbReference>
<dbReference type="OrthoDB" id="9797882at2"/>
<organism evidence="5 6">
    <name type="scientific">Lichenibacterium ramalinae</name>
    <dbReference type="NCBI Taxonomy" id="2316527"/>
    <lineage>
        <taxon>Bacteria</taxon>
        <taxon>Pseudomonadati</taxon>
        <taxon>Pseudomonadota</taxon>
        <taxon>Alphaproteobacteria</taxon>
        <taxon>Hyphomicrobiales</taxon>
        <taxon>Lichenihabitantaceae</taxon>
        <taxon>Lichenibacterium</taxon>
    </lineage>
</organism>
<dbReference type="RefSeq" id="WP_129217209.1">
    <property type="nucleotide sequence ID" value="NZ_QYBC01000001.1"/>
</dbReference>
<proteinExistence type="predicted"/>
<evidence type="ECO:0000256" key="1">
    <source>
        <dbReference type="ARBA" id="ARBA00022801"/>
    </source>
</evidence>
<evidence type="ECO:0000256" key="2">
    <source>
        <dbReference type="ARBA" id="ARBA00023295"/>
    </source>
</evidence>
<dbReference type="Proteomes" id="UP000289411">
    <property type="component" value="Unassembled WGS sequence"/>
</dbReference>
<accession>A0A4Q2RGZ4</accession>
<dbReference type="GO" id="GO:0008477">
    <property type="term" value="F:purine nucleosidase activity"/>
    <property type="evidence" value="ECO:0007669"/>
    <property type="project" value="TreeGrafter"/>
</dbReference>
<feature type="chain" id="PRO_5020939725" evidence="3">
    <location>
        <begin position="31"/>
        <end position="372"/>
    </location>
</feature>
<evidence type="ECO:0000259" key="4">
    <source>
        <dbReference type="Pfam" id="PF01156"/>
    </source>
</evidence>
<dbReference type="Pfam" id="PF01156">
    <property type="entry name" value="IU_nuc_hydro"/>
    <property type="match status" value="1"/>
</dbReference>
<dbReference type="SUPFAM" id="SSF53590">
    <property type="entry name" value="Nucleoside hydrolase"/>
    <property type="match status" value="1"/>
</dbReference>
<gene>
    <name evidence="5" type="ORF">D3272_00985</name>
</gene>
<evidence type="ECO:0000256" key="3">
    <source>
        <dbReference type="SAM" id="SignalP"/>
    </source>
</evidence>
<dbReference type="InterPro" id="IPR001910">
    <property type="entry name" value="Inosine/uridine_hydrolase_dom"/>
</dbReference>
<dbReference type="Gene3D" id="3.90.245.10">
    <property type="entry name" value="Ribonucleoside hydrolase-like"/>
    <property type="match status" value="1"/>
</dbReference>
<dbReference type="InterPro" id="IPR023186">
    <property type="entry name" value="IUNH"/>
</dbReference>
<keyword evidence="2" id="KW-0326">Glycosidase</keyword>
<dbReference type="PANTHER" id="PTHR12304:SF25">
    <property type="entry name" value="INOSINE_URIDINE-PREFERRING NUCLEOSIDE HYDROLASE DOMAIN-CONTAINING PROTEIN"/>
    <property type="match status" value="1"/>
</dbReference>
<reference evidence="5 6" key="2">
    <citation type="submission" date="2019-02" db="EMBL/GenBank/DDBJ databases">
        <title>'Lichenibacterium ramalinii' gen. nov. sp. nov., 'Lichenibacterium minor' gen. nov. sp. nov.</title>
        <authorList>
            <person name="Pankratov T."/>
        </authorList>
    </citation>
    <scope>NUCLEOTIDE SEQUENCE [LARGE SCALE GENOMIC DNA]</scope>
    <source>
        <strain evidence="5 6">RmlP001</strain>
    </source>
</reference>
<dbReference type="GO" id="GO:0006152">
    <property type="term" value="P:purine nucleoside catabolic process"/>
    <property type="evidence" value="ECO:0007669"/>
    <property type="project" value="TreeGrafter"/>
</dbReference>
<dbReference type="PANTHER" id="PTHR12304">
    <property type="entry name" value="INOSINE-URIDINE PREFERRING NUCLEOSIDE HYDROLASE"/>
    <property type="match status" value="1"/>
</dbReference>
<name>A0A4Q2RGZ4_9HYPH</name>
<keyword evidence="1 5" id="KW-0378">Hydrolase</keyword>
<evidence type="ECO:0000313" key="6">
    <source>
        <dbReference type="Proteomes" id="UP000289411"/>
    </source>
</evidence>
<dbReference type="AlphaFoldDB" id="A0A4Q2RGZ4"/>